<feature type="compositionally biased region" description="Low complexity" evidence="1">
    <location>
        <begin position="106"/>
        <end position="118"/>
    </location>
</feature>
<accession>A0A8S1F206</accession>
<evidence type="ECO:0000256" key="1">
    <source>
        <dbReference type="SAM" id="MobiDB-lite"/>
    </source>
</evidence>
<organism evidence="2 3">
    <name type="scientific">Caenorhabditis bovis</name>
    <dbReference type="NCBI Taxonomy" id="2654633"/>
    <lineage>
        <taxon>Eukaryota</taxon>
        <taxon>Metazoa</taxon>
        <taxon>Ecdysozoa</taxon>
        <taxon>Nematoda</taxon>
        <taxon>Chromadorea</taxon>
        <taxon>Rhabditida</taxon>
        <taxon>Rhabditina</taxon>
        <taxon>Rhabditomorpha</taxon>
        <taxon>Rhabditoidea</taxon>
        <taxon>Rhabditidae</taxon>
        <taxon>Peloderinae</taxon>
        <taxon>Caenorhabditis</taxon>
    </lineage>
</organism>
<sequence length="259" mass="28979">MRTGLTSWKKRLLVFDEDDLGQPRLIIYKYFLHDVSINKGKSSSLRLLEDKPDHNVYTGVGKGYTPPIRDASSTPKKIGKIKKEGQARSKSTEIVCSVSVINCAGSKKASSPPKQSPKGTTPPTPAPDPNRSKEGEAAQKKEEKPSKKVDVAPSPSGEAKANEKEEKKESRADEDKGAKHEDSFDKMQPKQIETKRKEEIGGKKVENKGDYKTWNKVIENSEFNKTLSEKDDKKKKKDKDSKDTKESKDTKDSKENDKE</sequence>
<evidence type="ECO:0000313" key="2">
    <source>
        <dbReference type="EMBL" id="CAB3405730.1"/>
    </source>
</evidence>
<feature type="region of interest" description="Disordered" evidence="1">
    <location>
        <begin position="105"/>
        <end position="259"/>
    </location>
</feature>
<protein>
    <submittedName>
        <fullName evidence="2">Uncharacterized protein</fullName>
    </submittedName>
</protein>
<name>A0A8S1F206_9PELO</name>
<dbReference type="AlphaFoldDB" id="A0A8S1F206"/>
<evidence type="ECO:0000313" key="3">
    <source>
        <dbReference type="Proteomes" id="UP000494206"/>
    </source>
</evidence>
<proteinExistence type="predicted"/>
<keyword evidence="3" id="KW-1185">Reference proteome</keyword>
<dbReference type="EMBL" id="CADEPM010000005">
    <property type="protein sequence ID" value="CAB3405730.1"/>
    <property type="molecule type" value="Genomic_DNA"/>
</dbReference>
<feature type="region of interest" description="Disordered" evidence="1">
    <location>
        <begin position="59"/>
        <end position="89"/>
    </location>
</feature>
<feature type="compositionally biased region" description="Basic and acidic residues" evidence="1">
    <location>
        <begin position="227"/>
        <end position="259"/>
    </location>
</feature>
<gene>
    <name evidence="2" type="ORF">CBOVIS_LOCUS7893</name>
</gene>
<feature type="compositionally biased region" description="Basic and acidic residues" evidence="1">
    <location>
        <begin position="130"/>
        <end position="150"/>
    </location>
</feature>
<dbReference type="OrthoDB" id="5871762at2759"/>
<feature type="compositionally biased region" description="Basic and acidic residues" evidence="1">
    <location>
        <begin position="160"/>
        <end position="213"/>
    </location>
</feature>
<comment type="caution">
    <text evidence="2">The sequence shown here is derived from an EMBL/GenBank/DDBJ whole genome shotgun (WGS) entry which is preliminary data.</text>
</comment>
<dbReference type="Proteomes" id="UP000494206">
    <property type="component" value="Unassembled WGS sequence"/>
</dbReference>
<reference evidence="2 3" key="1">
    <citation type="submission" date="2020-04" db="EMBL/GenBank/DDBJ databases">
        <authorList>
            <person name="Laetsch R D."/>
            <person name="Stevens L."/>
            <person name="Kumar S."/>
            <person name="Blaxter L. M."/>
        </authorList>
    </citation>
    <scope>NUCLEOTIDE SEQUENCE [LARGE SCALE GENOMIC DNA]</scope>
</reference>